<evidence type="ECO:0000313" key="1">
    <source>
        <dbReference type="EMBL" id="WHF51034.1"/>
    </source>
</evidence>
<organism evidence="1 2">
    <name type="scientific">Chryseobacterium gotjawalense</name>
    <dbReference type="NCBI Taxonomy" id="3042315"/>
    <lineage>
        <taxon>Bacteria</taxon>
        <taxon>Pseudomonadati</taxon>
        <taxon>Bacteroidota</taxon>
        <taxon>Flavobacteriia</taxon>
        <taxon>Flavobacteriales</taxon>
        <taxon>Weeksellaceae</taxon>
        <taxon>Chryseobacterium group</taxon>
        <taxon>Chryseobacterium</taxon>
    </lineage>
</organism>
<name>A0ABY8RBI5_9FLAO</name>
<keyword evidence="2" id="KW-1185">Reference proteome</keyword>
<dbReference type="InterPro" id="IPR032675">
    <property type="entry name" value="LRR_dom_sf"/>
</dbReference>
<proteinExistence type="predicted"/>
<dbReference type="Proteomes" id="UP001241656">
    <property type="component" value="Chromosome"/>
</dbReference>
<dbReference type="Gene3D" id="3.80.10.10">
    <property type="entry name" value="Ribonuclease Inhibitor"/>
    <property type="match status" value="1"/>
</dbReference>
<dbReference type="SUPFAM" id="SSF52058">
    <property type="entry name" value="L domain-like"/>
    <property type="match status" value="1"/>
</dbReference>
<evidence type="ECO:0008006" key="3">
    <source>
        <dbReference type="Google" id="ProtNLM"/>
    </source>
</evidence>
<dbReference type="RefSeq" id="WP_282904426.1">
    <property type="nucleotide sequence ID" value="NZ_CP124855.1"/>
</dbReference>
<gene>
    <name evidence="1" type="ORF">QGN23_11410</name>
</gene>
<evidence type="ECO:0000313" key="2">
    <source>
        <dbReference type="Proteomes" id="UP001241656"/>
    </source>
</evidence>
<protein>
    <recommendedName>
        <fullName evidence="3">Leucine-rich repeat domain-containing protein</fullName>
    </recommendedName>
</protein>
<dbReference type="EMBL" id="CP124855">
    <property type="protein sequence ID" value="WHF51034.1"/>
    <property type="molecule type" value="Genomic_DNA"/>
</dbReference>
<sequence length="240" mass="28192">MNDSTKLMYGFWNFNLDFWKGNSFKYDDVRIFDTNVLIVDTSAMNPEFYYMSTKQKKTIRNHWINALPHLKDVEYLMTTHQIDQEFFDAICQMKQLKGLYIKWGKVESILNLQNLQNLEHLYFGSNPRLKSLDGIEGLKKIEYLQIENFLSLNDFSKIGELKSLKSFVITGSVNSPVTKMNDLYFLEKLEHLEEIVLGISLVNKDTTPLHRFSKIERLILPTQIEKKLFKEISENKKNCG</sequence>
<accession>A0ABY8RBI5</accession>
<reference evidence="1 2" key="1">
    <citation type="submission" date="2023-05" db="EMBL/GenBank/DDBJ databases">
        <title>Genomic insight into Chryseobacterium sp. wdc7 isolated forest soil (Gotjawal).</title>
        <authorList>
            <person name="Park S.-J."/>
        </authorList>
    </citation>
    <scope>NUCLEOTIDE SEQUENCE [LARGE SCALE GENOMIC DNA]</scope>
    <source>
        <strain evidence="2">wdc7</strain>
    </source>
</reference>